<gene>
    <name evidence="2" type="ORF">EI42_05188</name>
</gene>
<dbReference type="InterPro" id="IPR036465">
    <property type="entry name" value="vWFA_dom_sf"/>
</dbReference>
<dbReference type="PANTHER" id="PTHR10579">
    <property type="entry name" value="CALCIUM-ACTIVATED CHLORIDE CHANNEL REGULATOR"/>
    <property type="match status" value="1"/>
</dbReference>
<dbReference type="RefSeq" id="WP_111325469.1">
    <property type="nucleotide sequence ID" value="NZ_BIFX01000001.1"/>
</dbReference>
<comment type="caution">
    <text evidence="2">The sequence shown here is derived from an EMBL/GenBank/DDBJ whole genome shotgun (WGS) entry which is preliminary data.</text>
</comment>
<proteinExistence type="predicted"/>
<accession>A0A326U2V8</accession>
<dbReference type="Proteomes" id="UP000248806">
    <property type="component" value="Unassembled WGS sequence"/>
</dbReference>
<dbReference type="OrthoDB" id="140153at2"/>
<organism evidence="2 3">
    <name type="scientific">Thermosporothrix hazakensis</name>
    <dbReference type="NCBI Taxonomy" id="644383"/>
    <lineage>
        <taxon>Bacteria</taxon>
        <taxon>Bacillati</taxon>
        <taxon>Chloroflexota</taxon>
        <taxon>Ktedonobacteria</taxon>
        <taxon>Ktedonobacterales</taxon>
        <taxon>Thermosporotrichaceae</taxon>
        <taxon>Thermosporothrix</taxon>
    </lineage>
</organism>
<dbReference type="Pfam" id="PF00092">
    <property type="entry name" value="VWA"/>
    <property type="match status" value="1"/>
</dbReference>
<keyword evidence="3" id="KW-1185">Reference proteome</keyword>
<sequence>MPGEVTFTSQVGKEYMPVTGGSQVAYVLCEAKPTDVVAQVRMPLNFCLVIDHSGSMKGAKLRNVKEAVKMVIDRLEPTDYISVVIFDDTAQVIIPSMPANDPIGMKAAIDRIQDAGGTTMSLGMIQGLGELRRWNIPNAVSRMILLTDGVTYGDNDRCRQLARDAAAAGISIYPLGIGADWDENLLDEIGQLSGGMPAEFIRTPADAMSIFEQQVQSAVAVAVRNTTMTLNLPAGVSPRRAVKVLPIIQDLDPSTLSDRRVVVPLGDLEKDTPQAVLIELMIEPRPAGLFRIAQAELSYDVPISGLVGERIRENITVTFTSDANLISQVNPKVMNFAEKAQANRLVTRVLDEYKRSGKVTTKLSPNVTRVLDAETQQAIEKINQGQQISADQVKSIGNKTRKLTQRLDDLLP</sequence>
<evidence type="ECO:0000259" key="1">
    <source>
        <dbReference type="PROSITE" id="PS50234"/>
    </source>
</evidence>
<feature type="domain" description="VWFA" evidence="1">
    <location>
        <begin position="45"/>
        <end position="219"/>
    </location>
</feature>
<dbReference type="AlphaFoldDB" id="A0A326U2V8"/>
<reference evidence="2 3" key="1">
    <citation type="submission" date="2018-06" db="EMBL/GenBank/DDBJ databases">
        <title>Genomic Encyclopedia of Archaeal and Bacterial Type Strains, Phase II (KMG-II): from individual species to whole genera.</title>
        <authorList>
            <person name="Goeker M."/>
        </authorList>
    </citation>
    <scope>NUCLEOTIDE SEQUENCE [LARGE SCALE GENOMIC DNA]</scope>
    <source>
        <strain evidence="2 3">ATCC BAA-1881</strain>
    </source>
</reference>
<evidence type="ECO:0000313" key="3">
    <source>
        <dbReference type="Proteomes" id="UP000248806"/>
    </source>
</evidence>
<protein>
    <submittedName>
        <fullName evidence="2">Ca-activated chloride channel family protein</fullName>
    </submittedName>
</protein>
<dbReference type="PROSITE" id="PS50234">
    <property type="entry name" value="VWFA"/>
    <property type="match status" value="1"/>
</dbReference>
<evidence type="ECO:0000313" key="2">
    <source>
        <dbReference type="EMBL" id="PZW22976.1"/>
    </source>
</evidence>
<dbReference type="EMBL" id="QKUF01000028">
    <property type="protein sequence ID" value="PZW22976.1"/>
    <property type="molecule type" value="Genomic_DNA"/>
</dbReference>
<dbReference type="SMART" id="SM00327">
    <property type="entry name" value="VWA"/>
    <property type="match status" value="1"/>
</dbReference>
<dbReference type="Gene3D" id="3.40.50.410">
    <property type="entry name" value="von Willebrand factor, type A domain"/>
    <property type="match status" value="1"/>
</dbReference>
<name>A0A326U2V8_THEHA</name>
<dbReference type="InterPro" id="IPR051266">
    <property type="entry name" value="CLCR"/>
</dbReference>
<dbReference type="SUPFAM" id="SSF53300">
    <property type="entry name" value="vWA-like"/>
    <property type="match status" value="1"/>
</dbReference>
<dbReference type="InterPro" id="IPR002035">
    <property type="entry name" value="VWF_A"/>
</dbReference>
<dbReference type="PANTHER" id="PTHR10579:SF43">
    <property type="entry name" value="ZINC FINGER (C3HC4-TYPE RING FINGER) FAMILY PROTEIN"/>
    <property type="match status" value="1"/>
</dbReference>